<dbReference type="Pfam" id="PF12710">
    <property type="entry name" value="HAD"/>
    <property type="match status" value="1"/>
</dbReference>
<gene>
    <name evidence="13" type="ORF">GP486_007068</name>
</gene>
<keyword evidence="6" id="KW-0479">Metal-binding</keyword>
<protein>
    <recommendedName>
        <fullName evidence="4">phosphoserine phosphatase</fullName>
        <ecNumber evidence="4">3.1.3.3</ecNumber>
    </recommendedName>
    <alternativeName>
        <fullName evidence="10">O-phosphoserine phosphohydrolase</fullName>
    </alternativeName>
</protein>
<dbReference type="AlphaFoldDB" id="A0A9P8L733"/>
<dbReference type="GO" id="GO:0000287">
    <property type="term" value="F:magnesium ion binding"/>
    <property type="evidence" value="ECO:0007669"/>
    <property type="project" value="TreeGrafter"/>
</dbReference>
<dbReference type="InterPro" id="IPR023214">
    <property type="entry name" value="HAD_sf"/>
</dbReference>
<evidence type="ECO:0000256" key="6">
    <source>
        <dbReference type="ARBA" id="ARBA00022723"/>
    </source>
</evidence>
<evidence type="ECO:0000256" key="11">
    <source>
        <dbReference type="PIRSR" id="PIRSR604469-1"/>
    </source>
</evidence>
<dbReference type="GO" id="GO:0005737">
    <property type="term" value="C:cytoplasm"/>
    <property type="evidence" value="ECO:0007669"/>
    <property type="project" value="TreeGrafter"/>
</dbReference>
<evidence type="ECO:0000256" key="9">
    <source>
        <dbReference type="ARBA" id="ARBA00023299"/>
    </source>
</evidence>
<feature type="region of interest" description="Disordered" evidence="12">
    <location>
        <begin position="98"/>
        <end position="132"/>
    </location>
</feature>
<keyword evidence="5" id="KW-0028">Amino-acid biosynthesis</keyword>
<dbReference type="Gene3D" id="3.40.50.1000">
    <property type="entry name" value="HAD superfamily/HAD-like"/>
    <property type="match status" value="1"/>
</dbReference>
<evidence type="ECO:0000256" key="8">
    <source>
        <dbReference type="ARBA" id="ARBA00022842"/>
    </source>
</evidence>
<comment type="caution">
    <text evidence="13">The sequence shown here is derived from an EMBL/GenBank/DDBJ whole genome shotgun (WGS) entry which is preliminary data.</text>
</comment>
<evidence type="ECO:0000256" key="4">
    <source>
        <dbReference type="ARBA" id="ARBA00012640"/>
    </source>
</evidence>
<feature type="active site" description="Nucleophile" evidence="11">
    <location>
        <position position="248"/>
    </location>
</feature>
<dbReference type="Proteomes" id="UP000750711">
    <property type="component" value="Unassembled WGS sequence"/>
</dbReference>
<evidence type="ECO:0000256" key="12">
    <source>
        <dbReference type="SAM" id="MobiDB-lite"/>
    </source>
</evidence>
<comment type="similarity">
    <text evidence="3">Belongs to the HAD-like hydrolase superfamily. SerB family.</text>
</comment>
<dbReference type="InterPro" id="IPR036412">
    <property type="entry name" value="HAD-like_sf"/>
</dbReference>
<evidence type="ECO:0000256" key="1">
    <source>
        <dbReference type="ARBA" id="ARBA00001946"/>
    </source>
</evidence>
<comment type="cofactor">
    <cofactor evidence="1">
        <name>Mg(2+)</name>
        <dbReference type="ChEBI" id="CHEBI:18420"/>
    </cofactor>
</comment>
<dbReference type="GO" id="GO:0006564">
    <property type="term" value="P:L-serine biosynthetic process"/>
    <property type="evidence" value="ECO:0007669"/>
    <property type="project" value="UniProtKB-KW"/>
</dbReference>
<sequence length="436" mass="48659">MLRSSSMNGGSYILDHQQYRPHRSGGGAIDDVVETSLDVYLTNDKNPESVKPFRGIPSSQSPSRIKDSGIIHTMSHRSCQPGPGEPEKLVATLFYNSRNPRHPHIHPDSTHTANPDQLPPQPSPLAGSAPTIDMANYPLEPPPPEPEPLDHLYGPYISQICLAHFLQILNDLQNPYQRITSSHRCLDSQVHPRVMEITFSPPPNPDYITFEELRRHESIWRFEREWNVEVVLQKEEIWRKHKRLAVFDMDSTLIQQEVIDEIAKEVGLEKEVSVGPRLTPMRTSIRITLTALIQTLQAITARAMNGELDFGASLRARVTLLKGVPADVFERLKSVITVTPGARELCKSLKRLGYKLAVLSGGFMPTSQWLADDLGIDYVHANSLVVSEDGKTLTGELTGPIVDKERKALLLKEIARKENIPLKQVLAAGDGANDLL</sequence>
<accession>A0A9P8L733</accession>
<evidence type="ECO:0000256" key="10">
    <source>
        <dbReference type="ARBA" id="ARBA00031693"/>
    </source>
</evidence>
<reference evidence="13" key="1">
    <citation type="submission" date="2021-03" db="EMBL/GenBank/DDBJ databases">
        <title>Comparative genomics and phylogenomic investigation of the class Geoglossomycetes provide insights into ecological specialization and systematics.</title>
        <authorList>
            <person name="Melie T."/>
            <person name="Pirro S."/>
            <person name="Miller A.N."/>
            <person name="Quandt A."/>
        </authorList>
    </citation>
    <scope>NUCLEOTIDE SEQUENCE</scope>
    <source>
        <strain evidence="13">CAQ_001_2017</strain>
    </source>
</reference>
<dbReference type="NCBIfam" id="TIGR00338">
    <property type="entry name" value="serB"/>
    <property type="match status" value="1"/>
</dbReference>
<feature type="active site" description="Proton donor" evidence="11">
    <location>
        <position position="250"/>
    </location>
</feature>
<evidence type="ECO:0000256" key="3">
    <source>
        <dbReference type="ARBA" id="ARBA00009184"/>
    </source>
</evidence>
<evidence type="ECO:0000256" key="5">
    <source>
        <dbReference type="ARBA" id="ARBA00022605"/>
    </source>
</evidence>
<evidence type="ECO:0000313" key="14">
    <source>
        <dbReference type="Proteomes" id="UP000750711"/>
    </source>
</evidence>
<feature type="non-terminal residue" evidence="13">
    <location>
        <position position="436"/>
    </location>
</feature>
<dbReference type="SUPFAM" id="SSF56784">
    <property type="entry name" value="HAD-like"/>
    <property type="match status" value="1"/>
</dbReference>
<keyword evidence="8" id="KW-0460">Magnesium</keyword>
<evidence type="ECO:0000256" key="7">
    <source>
        <dbReference type="ARBA" id="ARBA00022801"/>
    </source>
</evidence>
<keyword evidence="14" id="KW-1185">Reference proteome</keyword>
<comment type="pathway">
    <text evidence="2">Amino-acid biosynthesis; L-serine biosynthesis; L-serine from 3-phospho-D-glycerate: step 3/3.</text>
</comment>
<name>A0A9P8L733_9PEZI</name>
<evidence type="ECO:0000313" key="13">
    <source>
        <dbReference type="EMBL" id="KAH0551715.1"/>
    </source>
</evidence>
<dbReference type="PANTHER" id="PTHR43344">
    <property type="entry name" value="PHOSPHOSERINE PHOSPHATASE"/>
    <property type="match status" value="1"/>
</dbReference>
<dbReference type="InterPro" id="IPR050582">
    <property type="entry name" value="HAD-like_SerB"/>
</dbReference>
<dbReference type="PANTHER" id="PTHR43344:SF2">
    <property type="entry name" value="PHOSPHOSERINE PHOSPHATASE"/>
    <property type="match status" value="1"/>
</dbReference>
<dbReference type="GO" id="GO:0036424">
    <property type="term" value="F:L-phosphoserine phosphatase activity"/>
    <property type="evidence" value="ECO:0007669"/>
    <property type="project" value="InterPro"/>
</dbReference>
<dbReference type="InterPro" id="IPR004469">
    <property type="entry name" value="PSP"/>
</dbReference>
<dbReference type="EC" id="3.1.3.3" evidence="4"/>
<dbReference type="NCBIfam" id="TIGR01488">
    <property type="entry name" value="HAD-SF-IB"/>
    <property type="match status" value="1"/>
</dbReference>
<proteinExistence type="inferred from homology"/>
<evidence type="ECO:0000256" key="2">
    <source>
        <dbReference type="ARBA" id="ARBA00005135"/>
    </source>
</evidence>
<organism evidence="13 14">
    <name type="scientific">Trichoglossum hirsutum</name>
    <dbReference type="NCBI Taxonomy" id="265104"/>
    <lineage>
        <taxon>Eukaryota</taxon>
        <taxon>Fungi</taxon>
        <taxon>Dikarya</taxon>
        <taxon>Ascomycota</taxon>
        <taxon>Pezizomycotina</taxon>
        <taxon>Geoglossomycetes</taxon>
        <taxon>Geoglossales</taxon>
        <taxon>Geoglossaceae</taxon>
        <taxon>Trichoglossum</taxon>
    </lineage>
</organism>
<dbReference type="CDD" id="cd07500">
    <property type="entry name" value="HAD_PSP"/>
    <property type="match status" value="1"/>
</dbReference>
<dbReference type="EMBL" id="JAGHQM010001817">
    <property type="protein sequence ID" value="KAH0551715.1"/>
    <property type="molecule type" value="Genomic_DNA"/>
</dbReference>
<keyword evidence="7" id="KW-0378">Hydrolase</keyword>
<keyword evidence="9" id="KW-0718">Serine biosynthesis</keyword>